<dbReference type="GO" id="GO:0005524">
    <property type="term" value="F:ATP binding"/>
    <property type="evidence" value="ECO:0007669"/>
    <property type="project" value="UniProtKB-KW"/>
</dbReference>
<dbReference type="Gene3D" id="3.30.70.330">
    <property type="match status" value="3"/>
</dbReference>
<dbReference type="GO" id="GO:0061631">
    <property type="term" value="F:ubiquitin conjugating enzyme activity"/>
    <property type="evidence" value="ECO:0007669"/>
    <property type="project" value="UniProtKB-EC"/>
</dbReference>
<dbReference type="FunFam" id="3.30.70.330:FF:000601">
    <property type="entry name" value="CC1-like, splicing factor"/>
    <property type="match status" value="1"/>
</dbReference>
<evidence type="ECO:0000256" key="4">
    <source>
        <dbReference type="ARBA" id="ARBA00022737"/>
    </source>
</evidence>
<organism evidence="13">
    <name type="scientific">Brassica campestris</name>
    <name type="common">Field mustard</name>
    <dbReference type="NCBI Taxonomy" id="3711"/>
    <lineage>
        <taxon>Eukaryota</taxon>
        <taxon>Viridiplantae</taxon>
        <taxon>Streptophyta</taxon>
        <taxon>Embryophyta</taxon>
        <taxon>Tracheophyta</taxon>
        <taxon>Spermatophyta</taxon>
        <taxon>Magnoliopsida</taxon>
        <taxon>eudicotyledons</taxon>
        <taxon>Gunneridae</taxon>
        <taxon>Pentapetalae</taxon>
        <taxon>rosids</taxon>
        <taxon>malvids</taxon>
        <taxon>Brassicales</taxon>
        <taxon>Brassicaceae</taxon>
        <taxon>Brassiceae</taxon>
        <taxon>Brassica</taxon>
    </lineage>
</organism>
<feature type="region of interest" description="Disordered" evidence="10">
    <location>
        <begin position="421"/>
        <end position="442"/>
    </location>
</feature>
<feature type="compositionally biased region" description="Low complexity" evidence="10">
    <location>
        <begin position="1286"/>
        <end position="1296"/>
    </location>
</feature>
<feature type="domain" description="RRM" evidence="11">
    <location>
        <begin position="520"/>
        <end position="603"/>
    </location>
</feature>
<feature type="compositionally biased region" description="Basic and acidic residues" evidence="10">
    <location>
        <begin position="68"/>
        <end position="128"/>
    </location>
</feature>
<dbReference type="InterPro" id="IPR057734">
    <property type="entry name" value="UBE2O-like_SH3-C"/>
</dbReference>
<dbReference type="Pfam" id="PF23048">
    <property type="entry name" value="SH3-A_UBE2O"/>
    <property type="match status" value="1"/>
</dbReference>
<dbReference type="InterPro" id="IPR057733">
    <property type="entry name" value="UBE2O-like_SH3-B"/>
</dbReference>
<dbReference type="GO" id="GO:0003723">
    <property type="term" value="F:RNA binding"/>
    <property type="evidence" value="ECO:0007669"/>
    <property type="project" value="UniProtKB-UniRule"/>
</dbReference>
<dbReference type="CDD" id="cd12283">
    <property type="entry name" value="RRM1_RBM39_like"/>
    <property type="match status" value="1"/>
</dbReference>
<feature type="domain" description="RRM" evidence="11">
    <location>
        <begin position="241"/>
        <end position="318"/>
    </location>
</feature>
<feature type="compositionally biased region" description="Basic and acidic residues" evidence="10">
    <location>
        <begin position="1219"/>
        <end position="1233"/>
    </location>
</feature>
<dbReference type="FunFam" id="3.10.110.10:FF:000028">
    <property type="entry name" value="Probable ubiquitin-conjugating enzyme E2 23"/>
    <property type="match status" value="1"/>
</dbReference>
<feature type="domain" description="RRM" evidence="11">
    <location>
        <begin position="344"/>
        <end position="421"/>
    </location>
</feature>
<feature type="compositionally biased region" description="Acidic residues" evidence="10">
    <location>
        <begin position="695"/>
        <end position="736"/>
    </location>
</feature>
<feature type="compositionally biased region" description="Basic and acidic residues" evidence="10">
    <location>
        <begin position="8"/>
        <end position="20"/>
    </location>
</feature>
<evidence type="ECO:0000259" key="11">
    <source>
        <dbReference type="PROSITE" id="PS50102"/>
    </source>
</evidence>
<feature type="compositionally biased region" description="Acidic residues" evidence="10">
    <location>
        <begin position="1299"/>
        <end position="1312"/>
    </location>
</feature>
<dbReference type="InterPro" id="IPR057735">
    <property type="entry name" value="UBE2O-like_tSH3-B"/>
</dbReference>
<dbReference type="InterPro" id="IPR000608">
    <property type="entry name" value="UBC"/>
</dbReference>
<feature type="compositionally biased region" description="Polar residues" evidence="10">
    <location>
        <begin position="1318"/>
        <end position="1333"/>
    </location>
</feature>
<feature type="region of interest" description="Disordered" evidence="10">
    <location>
        <begin position="1200"/>
        <end position="1234"/>
    </location>
</feature>
<dbReference type="CDD" id="cd12285">
    <property type="entry name" value="RRM3_RBM39_like"/>
    <property type="match status" value="1"/>
</dbReference>
<feature type="compositionally biased region" description="Basic residues" evidence="10">
    <location>
        <begin position="55"/>
        <end position="67"/>
    </location>
</feature>
<dbReference type="PANTHER" id="PTHR48036">
    <property type="entry name" value="SPLICING FACTOR (PAD-1), PUTATIVE (AFU_ORTHOLOGUE AFUA_1G15810)-RELATED"/>
    <property type="match status" value="1"/>
</dbReference>
<evidence type="ECO:0000256" key="1">
    <source>
        <dbReference type="ARBA" id="ARBA00012486"/>
    </source>
</evidence>
<dbReference type="Pfam" id="PF15519">
    <property type="entry name" value="RBM39linker"/>
    <property type="match status" value="1"/>
</dbReference>
<dbReference type="PROSITE" id="PS50102">
    <property type="entry name" value="RRM"/>
    <property type="match status" value="3"/>
</dbReference>
<keyword evidence="8 9" id="KW-0694">RNA-binding</keyword>
<dbReference type="InterPro" id="IPR057732">
    <property type="entry name" value="SH3-A_UBE2O"/>
</dbReference>
<dbReference type="InterPro" id="IPR035979">
    <property type="entry name" value="RBD_domain_sf"/>
</dbReference>
<protein>
    <recommendedName>
        <fullName evidence="1">E2 ubiquitin-conjugating enzyme</fullName>
        <ecNumber evidence="1">2.3.2.23</ecNumber>
    </recommendedName>
</protein>
<dbReference type="NCBIfam" id="TIGR01622">
    <property type="entry name" value="SF-CC1"/>
    <property type="match status" value="1"/>
</dbReference>
<dbReference type="PROSITE" id="PS50127">
    <property type="entry name" value="UBC_2"/>
    <property type="match status" value="1"/>
</dbReference>
<evidence type="ECO:0000256" key="8">
    <source>
        <dbReference type="ARBA" id="ARBA00022884"/>
    </source>
</evidence>
<evidence type="ECO:0000313" key="13">
    <source>
        <dbReference type="EMBL" id="VDC95831.1"/>
    </source>
</evidence>
<keyword evidence="7" id="KW-0067">ATP-binding</keyword>
<dbReference type="Pfam" id="PF23043">
    <property type="entry name" value="SH3-B_UBE2O"/>
    <property type="match status" value="1"/>
</dbReference>
<evidence type="ECO:0000256" key="10">
    <source>
        <dbReference type="SAM" id="MobiDB-lite"/>
    </source>
</evidence>
<keyword evidence="3" id="KW-0808">Transferase</keyword>
<feature type="compositionally biased region" description="Basic and acidic residues" evidence="10">
    <location>
        <begin position="1007"/>
        <end position="1017"/>
    </location>
</feature>
<dbReference type="InterPro" id="IPR012677">
    <property type="entry name" value="Nucleotide-bd_a/b_plait_sf"/>
</dbReference>
<dbReference type="InterPro" id="IPR003954">
    <property type="entry name" value="RRM_euk-type"/>
</dbReference>
<feature type="compositionally biased region" description="Basic residues" evidence="10">
    <location>
        <begin position="129"/>
        <end position="138"/>
    </location>
</feature>
<dbReference type="EC" id="2.3.2.23" evidence="1"/>
<evidence type="ECO:0000256" key="6">
    <source>
        <dbReference type="ARBA" id="ARBA00022786"/>
    </source>
</evidence>
<evidence type="ECO:0000256" key="5">
    <source>
        <dbReference type="ARBA" id="ARBA00022741"/>
    </source>
</evidence>
<keyword evidence="4" id="KW-0677">Repeat</keyword>
<accession>A0A3P6BH86</accession>
<gene>
    <name evidence="13" type="ORF">BRAA07T28211Z</name>
</gene>
<dbReference type="Pfam" id="PF00179">
    <property type="entry name" value="UQ_con"/>
    <property type="match status" value="1"/>
</dbReference>
<feature type="compositionally biased region" description="Basic and acidic residues" evidence="10">
    <location>
        <begin position="139"/>
        <end position="163"/>
    </location>
</feature>
<dbReference type="InterPro" id="IPR016135">
    <property type="entry name" value="UBQ-conjugating_enzyme/RWD"/>
</dbReference>
<dbReference type="SUPFAM" id="SSF54495">
    <property type="entry name" value="UBC-like"/>
    <property type="match status" value="1"/>
</dbReference>
<dbReference type="InterPro" id="IPR006509">
    <property type="entry name" value="RBM39_SF"/>
</dbReference>
<keyword evidence="6" id="KW-0833">Ubl conjugation pathway</keyword>
<dbReference type="InterPro" id="IPR029123">
    <property type="entry name" value="RBM39_linker"/>
</dbReference>
<dbReference type="Pfam" id="PF23044">
    <property type="entry name" value="SH3-C_UBE2O"/>
    <property type="match status" value="1"/>
</dbReference>
<name>A0A3P6BH86_BRACM</name>
<dbReference type="SUPFAM" id="SSF54928">
    <property type="entry name" value="RNA-binding domain, RBD"/>
    <property type="match status" value="2"/>
</dbReference>
<dbReference type="CDD" id="cd12284">
    <property type="entry name" value="RRM2_RBM23_RBM39"/>
    <property type="match status" value="1"/>
</dbReference>
<dbReference type="SMART" id="SM00212">
    <property type="entry name" value="UBCc"/>
    <property type="match status" value="1"/>
</dbReference>
<dbReference type="SMART" id="SM00361">
    <property type="entry name" value="RRM_1"/>
    <property type="match status" value="2"/>
</dbReference>
<reference evidence="13" key="1">
    <citation type="submission" date="2018-11" db="EMBL/GenBank/DDBJ databases">
        <authorList>
            <consortium name="Genoscope - CEA"/>
            <person name="William W."/>
        </authorList>
    </citation>
    <scope>NUCLEOTIDE SEQUENCE</scope>
</reference>
<dbReference type="GO" id="GO:0006397">
    <property type="term" value="P:mRNA processing"/>
    <property type="evidence" value="ECO:0007669"/>
    <property type="project" value="InterPro"/>
</dbReference>
<dbReference type="InterPro" id="IPR000504">
    <property type="entry name" value="RRM_dom"/>
</dbReference>
<feature type="compositionally biased region" description="Basic and acidic residues" evidence="10">
    <location>
        <begin position="1416"/>
        <end position="1428"/>
    </location>
</feature>
<keyword evidence="5" id="KW-0547">Nucleotide-binding</keyword>
<evidence type="ECO:0000256" key="2">
    <source>
        <dbReference type="ARBA" id="ARBA00022553"/>
    </source>
</evidence>
<feature type="region of interest" description="Disordered" evidence="10">
    <location>
        <begin position="646"/>
        <end position="752"/>
    </location>
</feature>
<feature type="region of interest" description="Disordered" evidence="10">
    <location>
        <begin position="1278"/>
        <end position="1336"/>
    </location>
</feature>
<dbReference type="EMBL" id="LR031574">
    <property type="protein sequence ID" value="VDC95831.1"/>
    <property type="molecule type" value="Genomic_DNA"/>
</dbReference>
<dbReference type="GO" id="GO:0005634">
    <property type="term" value="C:nucleus"/>
    <property type="evidence" value="ECO:0007669"/>
    <property type="project" value="InterPro"/>
</dbReference>
<keyword evidence="2" id="KW-0597">Phosphoprotein</keyword>
<dbReference type="CDD" id="cd23837">
    <property type="entry name" value="UBCc_UBE2O"/>
    <property type="match status" value="1"/>
</dbReference>
<dbReference type="Pfam" id="PF00076">
    <property type="entry name" value="RRM_1"/>
    <property type="match status" value="3"/>
</dbReference>
<dbReference type="Gene3D" id="3.10.110.10">
    <property type="entry name" value="Ubiquitin Conjugating Enzyme"/>
    <property type="match status" value="1"/>
</dbReference>
<evidence type="ECO:0000256" key="3">
    <source>
        <dbReference type="ARBA" id="ARBA00022679"/>
    </source>
</evidence>
<feature type="region of interest" description="Disordered" evidence="10">
    <location>
        <begin position="1363"/>
        <end position="1437"/>
    </location>
</feature>
<feature type="region of interest" description="Disordered" evidence="10">
    <location>
        <begin position="1005"/>
        <end position="1043"/>
    </location>
</feature>
<evidence type="ECO:0000256" key="9">
    <source>
        <dbReference type="PROSITE-ProRule" id="PRU00176"/>
    </source>
</evidence>
<feature type="domain" description="UBC core" evidence="12">
    <location>
        <begin position="1465"/>
        <end position="1648"/>
    </location>
</feature>
<evidence type="ECO:0000256" key="7">
    <source>
        <dbReference type="ARBA" id="ARBA00022840"/>
    </source>
</evidence>
<sequence>MDFDEYEYLEKTVENPHLENNEVENGGGDEKPKSEVKERSRSSRHRSDEDEDGRRSKRSRSHHRSRSRDRERDRHRSSRDHRDRERGGRDREKDRDKEERNGKEREGGKDKDRDGKVRDHEKDRERDRSRRSRSRSERRRSQEREKSQEIETKERDTKDRDRDRSGGCFPILSFLRRVHWYCLLYNLMRLVPFKIIIVIEGPSRSSRVYAYRRKVYCSELRHKDKKEDKVEPEADPERDQRTVFAYQIALRATERDVYEFFSRAGKVRDVRIIMDRISRRSRGIGYVEFYETMSVPMAIALSGQPLLGQPVMVKPSEAEKNLVQSTTAAAGAGGMLGPYSGGARRLYVGNLHVNMSEDDLRKVFESFGSVELVQVPRDETGHCKGFGFVQFARLEDARNAVNLNGQLEIAGRAIKVSAVTDQTEVPDAGQAQNTGDLDDDDGAGLSLNAQSRAALMMKLDRSGTASSTGLTAVPSILGATSTVSPLVAPLVQGGFPAVAGLAGLAVNVPAVVDPVGVPSECLLLKNMFDPSTETELGFDKDIEEDVRDECSKFGELNHIFVDKNSMGFVYLRFENAQAAMGAQRALHGRWFAGKMITATYMTTETYEAKFPQTSVKMMEHEQDDPGTAPHGGVDSLLENSLASESMCDHPTVSNNSVHTDKAEDSGSNERPNIYREDIVRSNKTGSIGVVSEVAGDSDSDSDSDMSDDDDDDEEDDDESDDEDDSNDDDDDDGEEEEGKKGNEDNSGNYKCGTLEGDQIRVLWMDDDTEPVQGVKDVTVVDRGFLHGDYVASASEPTGQVGVVVDANISVDLLAPDGSVHKDISTKKLKRVRDFAVGDYVVHGPWLGRVDDVLDNVTVLFDDGSMCKVLRAEPLQLKPITKNNLEEDANFPYHPGQRVKASSSSVLKTSRWLSGLWKPNRLEGTVTKVTAGSIFVYWIASAGVGPDSSVSPPEEQSPSDLTLLSSFTHANWQVGDWCLLPSVNQSATIPLHKHVSKLRFYDSQANQHQKEEVSEKNESAGITAEALPKETSVSSLSKEPAHEPWPLHRKKIRKLVIKKDKKVKKKEESFERSLLIVNSRTRVDVAWQNGTVECGREGTTLIPIETPGDHEFVAEQYVVEKASDDDDNKTEPKRVGVVKSVNAKERTASVRWLKPLRRAEEPREFDKEEIVSVYELEGHPDYDYCYGDVVVRLSPVTMALPASSSGNSLEEATEQDNGDQDMHQEATVHDKEENEVNTELSELSWVGNITGLKDGDIQVTWADGVVSTVGPQAVYVVGRDDDDESTGAESDASDAASWETVDDDDKDASEIPEEDHGRSSFTEGNSGAETNAENDSGRNGALALPLAAIEFVTRLASGIFSRGLKTEDPSNSSPTGEKQAELTNPFGERDSFLDDPTSPNLGATDNCESEGTVLENKALERSKSEKSDEPVTSEGDSCSFRRFDISQEPLDHHFLGADEQKTKERRWFKKVDQDWKILQNNLPDGIFVRVYEDRMDLLRAVIAGAYGTPYQDGLFFFDFHLPPDYPSVPPSAYYHSGGWRLNPNLYEEGKVCLSLLNTWTGRGNEVWDPKSSSILQVLVSLQGLVLNSKPYFNEAGYDRQIGTAEGEKNSLGYNENTFLLNCKTMMYLMRRPPKDFEKLIKEHFKKRGYYILKACEAYMKGYLIGSLAKDASIIDEHSSANSTSVGFKLMLAKIAPKLFSALSEVGADCNEFKHLQQQ</sequence>
<dbReference type="Pfam" id="PF23046">
    <property type="entry name" value="tSH3-B_UBE2O"/>
    <property type="match status" value="1"/>
</dbReference>
<dbReference type="SMART" id="SM00360">
    <property type="entry name" value="RRM"/>
    <property type="match status" value="3"/>
</dbReference>
<feature type="compositionally biased region" description="Basic and acidic residues" evidence="10">
    <location>
        <begin position="28"/>
        <end position="54"/>
    </location>
</feature>
<proteinExistence type="predicted"/>
<evidence type="ECO:0000259" key="12">
    <source>
        <dbReference type="PROSITE" id="PS50127"/>
    </source>
</evidence>
<feature type="region of interest" description="Disordered" evidence="10">
    <location>
        <begin position="1"/>
        <end position="163"/>
    </location>
</feature>